<evidence type="ECO:0000313" key="1">
    <source>
        <dbReference type="EMBL" id="MXQ85068.1"/>
    </source>
</evidence>
<proteinExistence type="predicted"/>
<gene>
    <name evidence="1" type="ORF">E5288_WYG004296</name>
</gene>
<reference evidence="1" key="1">
    <citation type="submission" date="2019-10" db="EMBL/GenBank/DDBJ databases">
        <title>The sequence and de novo assembly of the wild yak genome.</title>
        <authorList>
            <person name="Liu Y."/>
        </authorList>
    </citation>
    <scope>NUCLEOTIDE SEQUENCE [LARGE SCALE GENOMIC DNA]</scope>
    <source>
        <strain evidence="1">WY2019</strain>
    </source>
</reference>
<dbReference type="AlphaFoldDB" id="A0A6B0R4F0"/>
<comment type="caution">
    <text evidence="1">The sequence shown here is derived from an EMBL/GenBank/DDBJ whole genome shotgun (WGS) entry which is preliminary data.</text>
</comment>
<keyword evidence="2" id="KW-1185">Reference proteome</keyword>
<accession>A0A6B0R4F0</accession>
<dbReference type="Proteomes" id="UP000322234">
    <property type="component" value="Unassembled WGS sequence"/>
</dbReference>
<organism evidence="1 2">
    <name type="scientific">Bos mutus</name>
    <name type="common">wild yak</name>
    <dbReference type="NCBI Taxonomy" id="72004"/>
    <lineage>
        <taxon>Eukaryota</taxon>
        <taxon>Metazoa</taxon>
        <taxon>Chordata</taxon>
        <taxon>Craniata</taxon>
        <taxon>Vertebrata</taxon>
        <taxon>Euteleostomi</taxon>
        <taxon>Mammalia</taxon>
        <taxon>Eutheria</taxon>
        <taxon>Laurasiatheria</taxon>
        <taxon>Artiodactyla</taxon>
        <taxon>Ruminantia</taxon>
        <taxon>Pecora</taxon>
        <taxon>Bovidae</taxon>
        <taxon>Bovinae</taxon>
        <taxon>Bos</taxon>
    </lineage>
</organism>
<protein>
    <submittedName>
        <fullName evidence="1">Uncharacterized protein</fullName>
    </submittedName>
</protein>
<dbReference type="EMBL" id="VBQZ03000024">
    <property type="protein sequence ID" value="MXQ85068.1"/>
    <property type="molecule type" value="Genomic_DNA"/>
</dbReference>
<evidence type="ECO:0000313" key="2">
    <source>
        <dbReference type="Proteomes" id="UP000322234"/>
    </source>
</evidence>
<name>A0A6B0R4F0_9CETA</name>
<sequence>MHGCQQPTAQDTGTLFFCKRPDEADLWLQSRGWCPVCWLGACRMHKSVTDASLRSPNDPRAPVTCQASSSARPVDLDSCNMEFIVSTSRRREHGGQGCEVTRRKVRKQLEGGSAPYGALLVLGAQRGHDLSDLLGKSMFMVPFRTDYDDKKTMKHLSPKVTSWIH</sequence>